<proteinExistence type="predicted"/>
<dbReference type="Proteomes" id="UP000054272">
    <property type="component" value="Unassembled WGS sequence"/>
</dbReference>
<sequence>MISRRNVEVARKPPLMTRGVLKNLLYTTDANAVNGPVNDSSQLEMFWACLFLDDEIKATFSTTNALGGQRLSSKAIGFHQVTSSTRTFFEPHQLELIVEPPLSQGAMRFSSSSIAY</sequence>
<accession>A0ABR5BNJ0</accession>
<protein>
    <submittedName>
        <fullName evidence="1">Uncharacterized protein</fullName>
    </submittedName>
</protein>
<reference evidence="1 2" key="1">
    <citation type="submission" date="2015-01" db="EMBL/GenBank/DDBJ databases">
        <title>The Genome Sequence of Cryptococcus gattii EJB2.</title>
        <authorList>
            <consortium name="The Broad Institute Genomics Platform"/>
            <person name="Cuomo C."/>
            <person name="Litvintseva A."/>
            <person name="Chen Y."/>
            <person name="Heitman J."/>
            <person name="Sun S."/>
            <person name="Springer D."/>
            <person name="Dromer F."/>
            <person name="Young S."/>
            <person name="Zeng Q."/>
            <person name="Gargeya S."/>
            <person name="Abouelleil A."/>
            <person name="Alvarado L."/>
            <person name="Chapman S.B."/>
            <person name="Gainer-Dewar J."/>
            <person name="Goldberg J."/>
            <person name="Griggs A."/>
            <person name="Gujja S."/>
            <person name="Hansen M."/>
            <person name="Howarth C."/>
            <person name="Imamovic A."/>
            <person name="Larimer J."/>
            <person name="Murphy C."/>
            <person name="Naylor J."/>
            <person name="Pearson M."/>
            <person name="Priest M."/>
            <person name="Roberts A."/>
            <person name="Saif S."/>
            <person name="Shea T."/>
            <person name="Sykes S."/>
            <person name="Wortman J."/>
            <person name="Nusbaum C."/>
            <person name="Birren B."/>
        </authorList>
    </citation>
    <scope>NUCLEOTIDE SEQUENCE [LARGE SCALE GENOMIC DNA]</scope>
    <source>
        <strain evidence="1 2">EJB2</strain>
    </source>
</reference>
<organism evidence="1 2">
    <name type="scientific">Cryptococcus gattii EJB2</name>
    <dbReference type="NCBI Taxonomy" id="1296103"/>
    <lineage>
        <taxon>Eukaryota</taxon>
        <taxon>Fungi</taxon>
        <taxon>Dikarya</taxon>
        <taxon>Basidiomycota</taxon>
        <taxon>Agaricomycotina</taxon>
        <taxon>Tremellomycetes</taxon>
        <taxon>Tremellales</taxon>
        <taxon>Cryptococcaceae</taxon>
        <taxon>Cryptococcus</taxon>
        <taxon>Cryptococcus gattii species complex</taxon>
    </lineage>
</organism>
<keyword evidence="2" id="KW-1185">Reference proteome</keyword>
<name>A0ABR5BNJ0_9TREE</name>
<dbReference type="EMBL" id="KN848757">
    <property type="protein sequence ID" value="KIR77217.1"/>
    <property type="molecule type" value="Genomic_DNA"/>
</dbReference>
<evidence type="ECO:0000313" key="2">
    <source>
        <dbReference type="Proteomes" id="UP000054272"/>
    </source>
</evidence>
<gene>
    <name evidence="1" type="ORF">I306_05808</name>
</gene>
<evidence type="ECO:0000313" key="1">
    <source>
        <dbReference type="EMBL" id="KIR77217.1"/>
    </source>
</evidence>